<dbReference type="AlphaFoldDB" id="A0AAW0GQU9"/>
<comment type="caution">
    <text evidence="2">The sequence shown here is derived from an EMBL/GenBank/DDBJ whole genome shotgun (WGS) entry which is preliminary data.</text>
</comment>
<name>A0AAW0GQU9_9APHY</name>
<proteinExistence type="predicted"/>
<dbReference type="Proteomes" id="UP001385951">
    <property type="component" value="Unassembled WGS sequence"/>
</dbReference>
<evidence type="ECO:0000313" key="3">
    <source>
        <dbReference type="Proteomes" id="UP001385951"/>
    </source>
</evidence>
<reference evidence="2 3" key="1">
    <citation type="submission" date="2022-09" db="EMBL/GenBank/DDBJ databases">
        <authorList>
            <person name="Palmer J.M."/>
        </authorList>
    </citation>
    <scope>NUCLEOTIDE SEQUENCE [LARGE SCALE GENOMIC DNA]</scope>
    <source>
        <strain evidence="2 3">DSM 7382</strain>
    </source>
</reference>
<feature type="compositionally biased region" description="Low complexity" evidence="1">
    <location>
        <begin position="188"/>
        <end position="209"/>
    </location>
</feature>
<evidence type="ECO:0000313" key="2">
    <source>
        <dbReference type="EMBL" id="KAK7694987.1"/>
    </source>
</evidence>
<accession>A0AAW0GQU9</accession>
<feature type="region of interest" description="Disordered" evidence="1">
    <location>
        <begin position="188"/>
        <end position="215"/>
    </location>
</feature>
<feature type="compositionally biased region" description="Basic and acidic residues" evidence="1">
    <location>
        <begin position="103"/>
        <end position="115"/>
    </location>
</feature>
<organism evidence="2 3">
    <name type="scientific">Cerrena zonata</name>
    <dbReference type="NCBI Taxonomy" id="2478898"/>
    <lineage>
        <taxon>Eukaryota</taxon>
        <taxon>Fungi</taxon>
        <taxon>Dikarya</taxon>
        <taxon>Basidiomycota</taxon>
        <taxon>Agaricomycotina</taxon>
        <taxon>Agaricomycetes</taxon>
        <taxon>Polyporales</taxon>
        <taxon>Cerrenaceae</taxon>
        <taxon>Cerrena</taxon>
    </lineage>
</organism>
<protein>
    <submittedName>
        <fullName evidence="2">Uncharacterized protein</fullName>
    </submittedName>
</protein>
<sequence>MSNRRRVGFTNNTSEASRRQLMQPVPCWEKVWTLPENAPPGTTLKVYRWVKTEKRQVFNDDEEEDQPLAPLPDEPEAAEGDEDMDQDEAATSVPPDTTPVSRAESEAVAPKEDSKAASPKPHPLSVSFQPPSPSPAPEEVLDEALQPVVEGLVGDVTDLSALSADITLDLSALGPDGEPFEGAEDIEQLQGTDPLLGGGTLLDDSLDGPFDVTQP</sequence>
<gene>
    <name evidence="2" type="ORF">QCA50_002175</name>
</gene>
<feature type="region of interest" description="Disordered" evidence="1">
    <location>
        <begin position="1"/>
        <end position="23"/>
    </location>
</feature>
<feature type="compositionally biased region" description="Acidic residues" evidence="1">
    <location>
        <begin position="73"/>
        <end position="88"/>
    </location>
</feature>
<keyword evidence="3" id="KW-1185">Reference proteome</keyword>
<feature type="region of interest" description="Disordered" evidence="1">
    <location>
        <begin position="56"/>
        <end position="142"/>
    </location>
</feature>
<evidence type="ECO:0000256" key="1">
    <source>
        <dbReference type="SAM" id="MobiDB-lite"/>
    </source>
</evidence>
<dbReference type="EMBL" id="JASBNA010000002">
    <property type="protein sequence ID" value="KAK7694987.1"/>
    <property type="molecule type" value="Genomic_DNA"/>
</dbReference>